<dbReference type="InterPro" id="IPR032466">
    <property type="entry name" value="Metal_Hydrolase"/>
</dbReference>
<keyword evidence="3" id="KW-0479">Metal-binding</keyword>
<evidence type="ECO:0000256" key="1">
    <source>
        <dbReference type="ARBA" id="ARBA00001947"/>
    </source>
</evidence>
<dbReference type="InterPro" id="IPR006330">
    <property type="entry name" value="Ado/ade_deaminase"/>
</dbReference>
<name>A0ABU4RZZ2_9GAMM</name>
<protein>
    <recommendedName>
        <fullName evidence="6">Adenosine deaminase domain-containing protein</fullName>
    </recommendedName>
</protein>
<evidence type="ECO:0000256" key="5">
    <source>
        <dbReference type="ARBA" id="ARBA00022833"/>
    </source>
</evidence>
<proteinExistence type="inferred from homology"/>
<comment type="similarity">
    <text evidence="2">Belongs to the metallo-dependent hydrolases superfamily. Adenosine and AMP deaminases family.</text>
</comment>
<dbReference type="Pfam" id="PF00962">
    <property type="entry name" value="A_deaminase"/>
    <property type="match status" value="1"/>
</dbReference>
<evidence type="ECO:0000313" key="7">
    <source>
        <dbReference type="EMBL" id="MDX6850470.1"/>
    </source>
</evidence>
<evidence type="ECO:0000256" key="4">
    <source>
        <dbReference type="ARBA" id="ARBA00022801"/>
    </source>
</evidence>
<sequence>MIGNPFVRCKKAEYHAHGILSASRSDIFKINPGVLEVKSRFLGWDEFEDSVRNLLSSAWCVSNYCYYIKSAISNLVLDNVCYAELSFDLSDHLTLGIEFDCWLELIFRECQSHGESILIKPEIGLNARHGSEFYRPWFVAACESGVFHSVDLYGNVNIDRALEFKSFFTFAERSNLKKKAHLGEFNDCGSSLEFLKFVALDEIQHGVSILNSPVGFSILSKKRIPLNLSLSSNIALGVVYSFESYPFRRMLDKDLSFRLSTDDYLVFGRSISDDAMAVCQLGLLSQLEMEAVLSKGVPLIP</sequence>
<gene>
    <name evidence="7" type="ORF">SCD92_13950</name>
</gene>
<reference evidence="7 8" key="1">
    <citation type="submission" date="2023-11" db="EMBL/GenBank/DDBJ databases">
        <title>Gilvimarinus fulvus sp. nov., isolated from the surface of Kelp.</title>
        <authorList>
            <person name="Sun Y.Y."/>
            <person name="Gong Y."/>
            <person name="Du Z.J."/>
        </authorList>
    </citation>
    <scope>NUCLEOTIDE SEQUENCE [LARGE SCALE GENOMIC DNA]</scope>
    <source>
        <strain evidence="7 8">SDUM040013</strain>
    </source>
</reference>
<keyword evidence="4" id="KW-0378">Hydrolase</keyword>
<comment type="caution">
    <text evidence="7">The sequence shown here is derived from an EMBL/GenBank/DDBJ whole genome shotgun (WGS) entry which is preliminary data.</text>
</comment>
<dbReference type="Gene3D" id="3.20.20.140">
    <property type="entry name" value="Metal-dependent hydrolases"/>
    <property type="match status" value="1"/>
</dbReference>
<evidence type="ECO:0000313" key="8">
    <source>
        <dbReference type="Proteomes" id="UP001273505"/>
    </source>
</evidence>
<dbReference type="PANTHER" id="PTHR43114">
    <property type="entry name" value="ADENINE DEAMINASE"/>
    <property type="match status" value="1"/>
</dbReference>
<dbReference type="RefSeq" id="WP_302722221.1">
    <property type="nucleotide sequence ID" value="NZ_JAULRU010000514.1"/>
</dbReference>
<dbReference type="EMBL" id="JAXAFO010000025">
    <property type="protein sequence ID" value="MDX6850470.1"/>
    <property type="molecule type" value="Genomic_DNA"/>
</dbReference>
<accession>A0ABU4RZZ2</accession>
<dbReference type="Proteomes" id="UP001273505">
    <property type="component" value="Unassembled WGS sequence"/>
</dbReference>
<dbReference type="PANTHER" id="PTHR43114:SF6">
    <property type="entry name" value="ADENINE DEAMINASE"/>
    <property type="match status" value="1"/>
</dbReference>
<comment type="cofactor">
    <cofactor evidence="1">
        <name>Zn(2+)</name>
        <dbReference type="ChEBI" id="CHEBI:29105"/>
    </cofactor>
</comment>
<dbReference type="SUPFAM" id="SSF51556">
    <property type="entry name" value="Metallo-dependent hydrolases"/>
    <property type="match status" value="1"/>
</dbReference>
<evidence type="ECO:0000256" key="2">
    <source>
        <dbReference type="ARBA" id="ARBA00006676"/>
    </source>
</evidence>
<evidence type="ECO:0000259" key="6">
    <source>
        <dbReference type="Pfam" id="PF00962"/>
    </source>
</evidence>
<keyword evidence="8" id="KW-1185">Reference proteome</keyword>
<organism evidence="7 8">
    <name type="scientific">Gilvimarinus gilvus</name>
    <dbReference type="NCBI Taxonomy" id="3058038"/>
    <lineage>
        <taxon>Bacteria</taxon>
        <taxon>Pseudomonadati</taxon>
        <taxon>Pseudomonadota</taxon>
        <taxon>Gammaproteobacteria</taxon>
        <taxon>Cellvibrionales</taxon>
        <taxon>Cellvibrionaceae</taxon>
        <taxon>Gilvimarinus</taxon>
    </lineage>
</organism>
<dbReference type="InterPro" id="IPR001365">
    <property type="entry name" value="A_deaminase_dom"/>
</dbReference>
<keyword evidence="5" id="KW-0862">Zinc</keyword>
<evidence type="ECO:0000256" key="3">
    <source>
        <dbReference type="ARBA" id="ARBA00022723"/>
    </source>
</evidence>
<feature type="domain" description="Adenosine deaminase" evidence="6">
    <location>
        <begin position="70"/>
        <end position="275"/>
    </location>
</feature>